<dbReference type="InterPro" id="IPR029467">
    <property type="entry name" value="Cyt_c7-like"/>
</dbReference>
<gene>
    <name evidence="4" type="ORF">A2527_05575</name>
</gene>
<dbReference type="Pfam" id="PF14522">
    <property type="entry name" value="Cytochrome_C7"/>
    <property type="match status" value="1"/>
</dbReference>
<dbReference type="SUPFAM" id="SSF48695">
    <property type="entry name" value="Multiheme cytochromes"/>
    <property type="match status" value="2"/>
</dbReference>
<keyword evidence="1 2" id="KW-0732">Signal</keyword>
<reference evidence="4 5" key="1">
    <citation type="journal article" date="2016" name="Nat. Commun.">
        <title>Thousands of microbial genomes shed light on interconnected biogeochemical processes in an aquifer system.</title>
        <authorList>
            <person name="Anantharaman K."/>
            <person name="Brown C.T."/>
            <person name="Hug L.A."/>
            <person name="Sharon I."/>
            <person name="Castelle C.J."/>
            <person name="Probst A.J."/>
            <person name="Thomas B.C."/>
            <person name="Singh A."/>
            <person name="Wilkins M.J."/>
            <person name="Karaoz U."/>
            <person name="Brodie E.L."/>
            <person name="Williams K.H."/>
            <person name="Hubbard S.S."/>
            <person name="Banfield J.F."/>
        </authorList>
    </citation>
    <scope>NUCLEOTIDE SEQUENCE [LARGE SCALE GENOMIC DNA]</scope>
</reference>
<feature type="domain" description="Cytochrome c7-like" evidence="3">
    <location>
        <begin position="126"/>
        <end position="187"/>
    </location>
</feature>
<dbReference type="Proteomes" id="UP000178449">
    <property type="component" value="Unassembled WGS sequence"/>
</dbReference>
<sequence>MKRLVWIFLVFLLASPAWAQQKRSVSSRIGDMFSPGKLIEGHANLESAGGCLNCHDINSGVDKKLCLKCHLEIGDQEKNAKGFHASELRRPCLDCHTDHKGRDAKVYNFKGFDHAKLVFAADGAHRDIDCQKCHQSKFQSDAVKKLTIGGVQKKQLTYLGLNGNCAGCHGKPHKEQFQGQNCQDCHNQIAWKLTKFDHAQAKFTLEGKHQNVSCIGCHHKSEKYPEAIPFANLGTQCSVCHQDVHDKRHGDQCDSCHKPTNWKQMKDSAKVEKFDHELTRFPLAKLHKEVKCESCHPTRNYLLGEKGTCEGCHIEIKEAMQGLWITDEEDPAGPDPMFRIIACDSCHQTKEDKVTFKKIRERCVECHNEAFGDLWDYRVEKYGTREKRPKDKYERALRLKQIHRFADFLEPDEEDED</sequence>
<protein>
    <recommendedName>
        <fullName evidence="3">Cytochrome c7-like domain-containing protein</fullName>
    </recommendedName>
</protein>
<accession>A0A1F6G946</accession>
<feature type="signal peptide" evidence="2">
    <location>
        <begin position="1"/>
        <end position="19"/>
    </location>
</feature>
<evidence type="ECO:0000313" key="5">
    <source>
        <dbReference type="Proteomes" id="UP000178449"/>
    </source>
</evidence>
<name>A0A1F6G946_9PROT</name>
<dbReference type="PANTHER" id="PTHR35038">
    <property type="entry name" value="DISSIMILATORY SULFITE REDUCTASE SIRA"/>
    <property type="match status" value="1"/>
</dbReference>
<evidence type="ECO:0000313" key="4">
    <source>
        <dbReference type="EMBL" id="OGG94653.1"/>
    </source>
</evidence>
<dbReference type="CDD" id="cd08168">
    <property type="entry name" value="Cytochrom_C3"/>
    <property type="match status" value="1"/>
</dbReference>
<dbReference type="EMBL" id="MFNE01000036">
    <property type="protein sequence ID" value="OGG94653.1"/>
    <property type="molecule type" value="Genomic_DNA"/>
</dbReference>
<dbReference type="STRING" id="1817772.A2527_05575"/>
<comment type="caution">
    <text evidence="4">The sequence shown here is derived from an EMBL/GenBank/DDBJ whole genome shotgun (WGS) entry which is preliminary data.</text>
</comment>
<proteinExistence type="predicted"/>
<dbReference type="PANTHER" id="PTHR35038:SF8">
    <property type="entry name" value="C-TYPE POLYHEME CYTOCHROME OMCC"/>
    <property type="match status" value="1"/>
</dbReference>
<dbReference type="GO" id="GO:0016491">
    <property type="term" value="F:oxidoreductase activity"/>
    <property type="evidence" value="ECO:0007669"/>
    <property type="project" value="TreeGrafter"/>
</dbReference>
<dbReference type="Gene3D" id="1.10.1130.10">
    <property type="entry name" value="Flavocytochrome C3, Chain A"/>
    <property type="match status" value="1"/>
</dbReference>
<dbReference type="AlphaFoldDB" id="A0A1F6G946"/>
<dbReference type="InterPro" id="IPR036280">
    <property type="entry name" value="Multihaem_cyt_sf"/>
</dbReference>
<dbReference type="Gene3D" id="3.90.10.10">
    <property type="entry name" value="Cytochrome C3"/>
    <property type="match status" value="2"/>
</dbReference>
<organism evidence="4 5">
    <name type="scientific">Candidatus Lambdaproteobacteria bacterium RIFOXYD2_FULL_50_16</name>
    <dbReference type="NCBI Taxonomy" id="1817772"/>
    <lineage>
        <taxon>Bacteria</taxon>
        <taxon>Pseudomonadati</taxon>
        <taxon>Pseudomonadota</taxon>
        <taxon>Candidatus Lambdaproteobacteria</taxon>
    </lineage>
</organism>
<evidence type="ECO:0000256" key="2">
    <source>
        <dbReference type="SAM" id="SignalP"/>
    </source>
</evidence>
<evidence type="ECO:0000256" key="1">
    <source>
        <dbReference type="ARBA" id="ARBA00022729"/>
    </source>
</evidence>
<evidence type="ECO:0000259" key="3">
    <source>
        <dbReference type="Pfam" id="PF14522"/>
    </source>
</evidence>
<feature type="chain" id="PRO_5009524566" description="Cytochrome c7-like domain-containing protein" evidence="2">
    <location>
        <begin position="20"/>
        <end position="417"/>
    </location>
</feature>
<dbReference type="InterPro" id="IPR051829">
    <property type="entry name" value="Multiheme_Cytochr_ET"/>
</dbReference>